<evidence type="ECO:0000256" key="1">
    <source>
        <dbReference type="SAM" id="MobiDB-lite"/>
    </source>
</evidence>
<keyword evidence="2" id="KW-0472">Membrane</keyword>
<gene>
    <name evidence="3" type="ORF">Sradi_6425900</name>
</gene>
<dbReference type="EMBL" id="JACGWJ010000030">
    <property type="protein sequence ID" value="KAL0301491.1"/>
    <property type="molecule type" value="Genomic_DNA"/>
</dbReference>
<feature type="transmembrane region" description="Helical" evidence="2">
    <location>
        <begin position="39"/>
        <end position="60"/>
    </location>
</feature>
<feature type="compositionally biased region" description="Low complexity" evidence="1">
    <location>
        <begin position="7"/>
        <end position="22"/>
    </location>
</feature>
<accession>A0AAW2K4I5</accession>
<dbReference type="PANTHER" id="PTHR33728">
    <property type="entry name" value="CTTNBP 2 AMINO-TERMINAL-LIKE PROTEIN"/>
    <property type="match status" value="1"/>
</dbReference>
<dbReference type="AlphaFoldDB" id="A0AAW2K4I5"/>
<evidence type="ECO:0000313" key="3">
    <source>
        <dbReference type="EMBL" id="KAL0301491.1"/>
    </source>
</evidence>
<evidence type="ECO:0000256" key="2">
    <source>
        <dbReference type="SAM" id="Phobius"/>
    </source>
</evidence>
<protein>
    <submittedName>
        <fullName evidence="3">Uncharacterized protein</fullName>
    </submittedName>
</protein>
<reference evidence="3" key="1">
    <citation type="submission" date="2020-06" db="EMBL/GenBank/DDBJ databases">
        <authorList>
            <person name="Li T."/>
            <person name="Hu X."/>
            <person name="Zhang T."/>
            <person name="Song X."/>
            <person name="Zhang H."/>
            <person name="Dai N."/>
            <person name="Sheng W."/>
            <person name="Hou X."/>
            <person name="Wei L."/>
        </authorList>
    </citation>
    <scope>NUCLEOTIDE SEQUENCE</scope>
    <source>
        <strain evidence="3">G02</strain>
        <tissue evidence="3">Leaf</tissue>
    </source>
</reference>
<keyword evidence="2" id="KW-0812">Transmembrane</keyword>
<feature type="region of interest" description="Disordered" evidence="1">
    <location>
        <begin position="1"/>
        <end position="24"/>
    </location>
</feature>
<feature type="compositionally biased region" description="Basic and acidic residues" evidence="1">
    <location>
        <begin position="85"/>
        <end position="98"/>
    </location>
</feature>
<dbReference type="PANTHER" id="PTHR33728:SF13">
    <property type="entry name" value="CTTNBP 2 AMINO-TERMINAL-LIKE PROTEIN"/>
    <property type="match status" value="1"/>
</dbReference>
<sequence>MGRGTGVSVSASAPRVAPPAVSGVDREDHWGSFDNSVNAVSFGFVATAILISMFLVMAIFERFLRPRSPDAAGGGGSTPAGGDANMRKLDDPSPKDENGSVIIGSMSGKEYKSTLRLLSSIPLSPPKKKKKKGFLVFQVRAVREKLTVFLVVN</sequence>
<feature type="region of interest" description="Disordered" evidence="1">
    <location>
        <begin position="69"/>
        <end position="102"/>
    </location>
</feature>
<name>A0AAW2K4I5_SESRA</name>
<organism evidence="3">
    <name type="scientific">Sesamum radiatum</name>
    <name type="common">Black benniseed</name>
    <dbReference type="NCBI Taxonomy" id="300843"/>
    <lineage>
        <taxon>Eukaryota</taxon>
        <taxon>Viridiplantae</taxon>
        <taxon>Streptophyta</taxon>
        <taxon>Embryophyta</taxon>
        <taxon>Tracheophyta</taxon>
        <taxon>Spermatophyta</taxon>
        <taxon>Magnoliopsida</taxon>
        <taxon>eudicotyledons</taxon>
        <taxon>Gunneridae</taxon>
        <taxon>Pentapetalae</taxon>
        <taxon>asterids</taxon>
        <taxon>lamiids</taxon>
        <taxon>Lamiales</taxon>
        <taxon>Pedaliaceae</taxon>
        <taxon>Sesamum</taxon>
    </lineage>
</organism>
<proteinExistence type="predicted"/>
<reference evidence="3" key="2">
    <citation type="journal article" date="2024" name="Plant">
        <title>Genomic evolution and insights into agronomic trait innovations of Sesamum species.</title>
        <authorList>
            <person name="Miao H."/>
            <person name="Wang L."/>
            <person name="Qu L."/>
            <person name="Liu H."/>
            <person name="Sun Y."/>
            <person name="Le M."/>
            <person name="Wang Q."/>
            <person name="Wei S."/>
            <person name="Zheng Y."/>
            <person name="Lin W."/>
            <person name="Duan Y."/>
            <person name="Cao H."/>
            <person name="Xiong S."/>
            <person name="Wang X."/>
            <person name="Wei L."/>
            <person name="Li C."/>
            <person name="Ma Q."/>
            <person name="Ju M."/>
            <person name="Zhao R."/>
            <person name="Li G."/>
            <person name="Mu C."/>
            <person name="Tian Q."/>
            <person name="Mei H."/>
            <person name="Zhang T."/>
            <person name="Gao T."/>
            <person name="Zhang H."/>
        </authorList>
    </citation>
    <scope>NUCLEOTIDE SEQUENCE</scope>
    <source>
        <strain evidence="3">G02</strain>
    </source>
</reference>
<comment type="caution">
    <text evidence="3">The sequence shown here is derived from an EMBL/GenBank/DDBJ whole genome shotgun (WGS) entry which is preliminary data.</text>
</comment>
<keyword evidence="2" id="KW-1133">Transmembrane helix</keyword>